<protein>
    <recommendedName>
        <fullName evidence="1">DUF6536 domain-containing protein</fullName>
    </recommendedName>
</protein>
<proteinExistence type="predicted"/>
<gene>
    <name evidence="2" type="ORF">EYZ11_010917</name>
</gene>
<sequence>MIAYGIAHANKSKEYINESPFFGILYQGKCEVTNAWSTWLPVAINILSTAMLATRDVAGHWYFQCEKSTPAKQEAANIMAFAACNVGANTSSLVGRTRYNSVIISSLGAVNYGVVVAPVDFGPEDSLMGPVAGGFEFYMHQTYESLEAEILEKKLENLTIEQCVKEYAIDYPLKRGNLVVMVDRQELYGYKSRFAGLSSPANDLDHDTHMWMCSGLERLPPVCSKEIVLEQVKSGNWSVYGRPWVHINWALHVERPDGTRIEIGSWDTQAILRGVAANSSLTADVETLRTYLDKNDPREPRLDEDTRLLREFLDDSTNWKNSTWAANTDFGLYKGIMPYDAWRSGHRFTHCDGCVAL</sequence>
<dbReference type="EMBL" id="SOSA01000626">
    <property type="protein sequence ID" value="THC89641.1"/>
    <property type="molecule type" value="Genomic_DNA"/>
</dbReference>
<feature type="domain" description="DUF6536" evidence="1">
    <location>
        <begin position="21"/>
        <end position="54"/>
    </location>
</feature>
<keyword evidence="3" id="KW-1185">Reference proteome</keyword>
<evidence type="ECO:0000313" key="3">
    <source>
        <dbReference type="Proteomes" id="UP000308092"/>
    </source>
</evidence>
<dbReference type="AlphaFoldDB" id="A0A4S3J9K7"/>
<name>A0A4S3J9K7_9EURO</name>
<dbReference type="STRING" id="1220188.A0A4S3J9K7"/>
<reference evidence="2 3" key="1">
    <citation type="submission" date="2019-03" db="EMBL/GenBank/DDBJ databases">
        <title>The genome sequence of a newly discovered highly antifungal drug resistant Aspergillus species, Aspergillus tanneri NIH 1004.</title>
        <authorList>
            <person name="Mounaud S."/>
            <person name="Singh I."/>
            <person name="Joardar V."/>
            <person name="Pakala S."/>
            <person name="Pakala S."/>
            <person name="Venepally P."/>
            <person name="Hoover J."/>
            <person name="Nierman W."/>
            <person name="Chung J."/>
            <person name="Losada L."/>
        </authorList>
    </citation>
    <scope>NUCLEOTIDE SEQUENCE [LARGE SCALE GENOMIC DNA]</scope>
    <source>
        <strain evidence="2 3">NIH1004</strain>
    </source>
</reference>
<evidence type="ECO:0000259" key="1">
    <source>
        <dbReference type="Pfam" id="PF20163"/>
    </source>
</evidence>
<dbReference type="VEuPathDB" id="FungiDB:EYZ11_010917"/>
<comment type="caution">
    <text evidence="2">The sequence shown here is derived from an EMBL/GenBank/DDBJ whole genome shotgun (WGS) entry which is preliminary data.</text>
</comment>
<dbReference type="Proteomes" id="UP000308092">
    <property type="component" value="Unassembled WGS sequence"/>
</dbReference>
<organism evidence="2 3">
    <name type="scientific">Aspergillus tanneri</name>
    <dbReference type="NCBI Taxonomy" id="1220188"/>
    <lineage>
        <taxon>Eukaryota</taxon>
        <taxon>Fungi</taxon>
        <taxon>Dikarya</taxon>
        <taxon>Ascomycota</taxon>
        <taxon>Pezizomycotina</taxon>
        <taxon>Eurotiomycetes</taxon>
        <taxon>Eurotiomycetidae</taxon>
        <taxon>Eurotiales</taxon>
        <taxon>Aspergillaceae</taxon>
        <taxon>Aspergillus</taxon>
        <taxon>Aspergillus subgen. Circumdati</taxon>
    </lineage>
</organism>
<dbReference type="Pfam" id="PF20163">
    <property type="entry name" value="DUF6536"/>
    <property type="match status" value="1"/>
</dbReference>
<accession>A0A4S3J9K7</accession>
<dbReference type="InterPro" id="IPR046623">
    <property type="entry name" value="DUF6536"/>
</dbReference>
<evidence type="ECO:0000313" key="2">
    <source>
        <dbReference type="EMBL" id="THC89641.1"/>
    </source>
</evidence>